<dbReference type="RefSeq" id="WP_377944609.1">
    <property type="nucleotide sequence ID" value="NZ_JBHUCX010000074.1"/>
</dbReference>
<keyword evidence="3" id="KW-1185">Reference proteome</keyword>
<feature type="transmembrane region" description="Helical" evidence="1">
    <location>
        <begin position="159"/>
        <end position="182"/>
    </location>
</feature>
<dbReference type="GO" id="GO:0016787">
    <property type="term" value="F:hydrolase activity"/>
    <property type="evidence" value="ECO:0007669"/>
    <property type="project" value="UniProtKB-KW"/>
</dbReference>
<comment type="caution">
    <text evidence="2">The sequence shown here is derived from an EMBL/GenBank/DDBJ whole genome shotgun (WGS) entry which is preliminary data.</text>
</comment>
<evidence type="ECO:0000313" key="2">
    <source>
        <dbReference type="EMBL" id="MFD1676702.1"/>
    </source>
</evidence>
<accession>A0ABW4JPC8</accession>
<feature type="transmembrane region" description="Helical" evidence="1">
    <location>
        <begin position="132"/>
        <end position="153"/>
    </location>
</feature>
<evidence type="ECO:0000256" key="1">
    <source>
        <dbReference type="SAM" id="Phobius"/>
    </source>
</evidence>
<dbReference type="PANTHER" id="PTHR40031">
    <property type="entry name" value="HYPOTHETICAL MEMBRANE SPANNING PROTEIN"/>
    <property type="match status" value="1"/>
</dbReference>
<dbReference type="InterPro" id="IPR007404">
    <property type="entry name" value="YdjM-like"/>
</dbReference>
<keyword evidence="1" id="KW-1133">Transmembrane helix</keyword>
<organism evidence="2 3">
    <name type="scientific">Alicyclobacillus fodiniaquatilis</name>
    <dbReference type="NCBI Taxonomy" id="1661150"/>
    <lineage>
        <taxon>Bacteria</taxon>
        <taxon>Bacillati</taxon>
        <taxon>Bacillota</taxon>
        <taxon>Bacilli</taxon>
        <taxon>Bacillales</taxon>
        <taxon>Alicyclobacillaceae</taxon>
        <taxon>Alicyclobacillus</taxon>
    </lineage>
</organism>
<keyword evidence="2" id="KW-0378">Hydrolase</keyword>
<keyword evidence="1" id="KW-0472">Membrane</keyword>
<dbReference type="Pfam" id="PF04307">
    <property type="entry name" value="YdjM"/>
    <property type="match status" value="1"/>
</dbReference>
<feature type="transmembrane region" description="Helical" evidence="1">
    <location>
        <begin position="70"/>
        <end position="88"/>
    </location>
</feature>
<feature type="transmembrane region" description="Helical" evidence="1">
    <location>
        <begin position="94"/>
        <end position="112"/>
    </location>
</feature>
<dbReference type="Proteomes" id="UP001597079">
    <property type="component" value="Unassembled WGS sequence"/>
</dbReference>
<protein>
    <submittedName>
        <fullName evidence="2">Metal-dependent hydrolase</fullName>
    </submittedName>
</protein>
<dbReference type="PANTHER" id="PTHR40031:SF1">
    <property type="entry name" value="MEMBRANE-BOUND METAL-DEPENDENT HYDROLASE"/>
    <property type="match status" value="1"/>
</dbReference>
<dbReference type="InterPro" id="IPR053170">
    <property type="entry name" value="Transcription_regulator"/>
</dbReference>
<reference evidence="3" key="1">
    <citation type="journal article" date="2019" name="Int. J. Syst. Evol. Microbiol.">
        <title>The Global Catalogue of Microorganisms (GCM) 10K type strain sequencing project: providing services to taxonomists for standard genome sequencing and annotation.</title>
        <authorList>
            <consortium name="The Broad Institute Genomics Platform"/>
            <consortium name="The Broad Institute Genome Sequencing Center for Infectious Disease"/>
            <person name="Wu L."/>
            <person name="Ma J."/>
        </authorList>
    </citation>
    <scope>NUCLEOTIDE SEQUENCE [LARGE SCALE GENOMIC DNA]</scope>
    <source>
        <strain evidence="3">CGMCC 1.12286</strain>
    </source>
</reference>
<keyword evidence="1" id="KW-0812">Transmembrane</keyword>
<name>A0ABW4JPC8_9BACL</name>
<gene>
    <name evidence="2" type="ORF">ACFSB2_18675</name>
</gene>
<evidence type="ECO:0000313" key="3">
    <source>
        <dbReference type="Proteomes" id="UP001597079"/>
    </source>
</evidence>
<dbReference type="EMBL" id="JBHUCX010000074">
    <property type="protein sequence ID" value="MFD1676702.1"/>
    <property type="molecule type" value="Genomic_DNA"/>
</dbReference>
<proteinExistence type="predicted"/>
<sequence>MDNVTHAAIGVGVFATYMTMGVEPTSTPVVAATCIAAVLGAEAPDVDIIFQYIGGPIPYLYQHRQISHSFPLWFFYALASGLIVDLFVPGHFWLYTALAFVGVLTHVGTDMLTSYGTQAFWPISSTRWRGDVLFVVEPIYIILFIIGFALIEYGSAFNWTVWVLDLVAVGYTLWRTLIRLWLGSDMRRYVRQYGDPRSAKWRLTPTLFPVLHGYKYVVQIGDHFHFGSFDWRGRAHEESRLKSEHSPAVEFALRHSKVGKALARFSPMLLAQMESDGQWVVVRLADATVRYFDRLPFSGVVDLLPTVHGDYALVQEGLRAQPVDIQKLWHDTFSPVGERAVPQIPSPRGYRSKSRV</sequence>